<dbReference type="InterPro" id="IPR050214">
    <property type="entry name" value="Cys_Synth/Cystath_Beta-Synth"/>
</dbReference>
<keyword evidence="5" id="KW-0808">Transferase</keyword>
<evidence type="ECO:0000256" key="14">
    <source>
        <dbReference type="ARBA" id="ARBA00078263"/>
    </source>
</evidence>
<dbReference type="GeneID" id="63747198"/>
<evidence type="ECO:0000256" key="17">
    <source>
        <dbReference type="SAM" id="MobiDB-lite"/>
    </source>
</evidence>
<feature type="domain" description="Tryptophan synthase beta chain-like PALP" evidence="19">
    <location>
        <begin position="70"/>
        <end position="394"/>
    </location>
</feature>
<keyword evidence="8" id="KW-0663">Pyridoxal phosphate</keyword>
<evidence type="ECO:0000256" key="10">
    <source>
        <dbReference type="ARBA" id="ARBA00023128"/>
    </source>
</evidence>
<keyword evidence="9 18" id="KW-1133">Transmembrane helix</keyword>
<evidence type="ECO:0000256" key="11">
    <source>
        <dbReference type="ARBA" id="ARBA00023136"/>
    </source>
</evidence>
<dbReference type="FunFam" id="3.40.50.1100:FF:000096">
    <property type="entry name" value="Related to cysteine synthase"/>
    <property type="match status" value="1"/>
</dbReference>
<dbReference type="GO" id="GO:0004124">
    <property type="term" value="F:cysteine synthase activity"/>
    <property type="evidence" value="ECO:0007669"/>
    <property type="project" value="UniProtKB-EC"/>
</dbReference>
<dbReference type="STRING" id="1073089.A0A1L9RAW8"/>
<dbReference type="Gene3D" id="3.40.50.1100">
    <property type="match status" value="2"/>
</dbReference>
<feature type="compositionally biased region" description="Polar residues" evidence="17">
    <location>
        <begin position="201"/>
        <end position="217"/>
    </location>
</feature>
<comment type="subcellular location">
    <subcellularLocation>
        <location evidence="2">Mitochondrion outer membrane</location>
        <topology evidence="2">Single-pass membrane protein</topology>
    </subcellularLocation>
</comment>
<evidence type="ECO:0000256" key="3">
    <source>
        <dbReference type="ARBA" id="ARBA00007103"/>
    </source>
</evidence>
<dbReference type="Proteomes" id="UP000184383">
    <property type="component" value="Unassembled WGS sequence"/>
</dbReference>
<dbReference type="CDD" id="cd01561">
    <property type="entry name" value="CBS_like"/>
    <property type="match status" value="1"/>
</dbReference>
<evidence type="ECO:0000256" key="1">
    <source>
        <dbReference type="ARBA" id="ARBA00001933"/>
    </source>
</evidence>
<evidence type="ECO:0000256" key="15">
    <source>
        <dbReference type="ARBA" id="ARBA00078545"/>
    </source>
</evidence>
<evidence type="ECO:0000256" key="13">
    <source>
        <dbReference type="ARBA" id="ARBA00072090"/>
    </source>
</evidence>
<comment type="similarity">
    <text evidence="3">Belongs to the cysteine synthase/cystathionine beta-synthase family.</text>
</comment>
<dbReference type="Pfam" id="PF00291">
    <property type="entry name" value="PALP"/>
    <property type="match status" value="1"/>
</dbReference>
<keyword evidence="21" id="KW-1185">Reference proteome</keyword>
<evidence type="ECO:0000313" key="21">
    <source>
        <dbReference type="Proteomes" id="UP000184383"/>
    </source>
</evidence>
<evidence type="ECO:0000256" key="8">
    <source>
        <dbReference type="ARBA" id="ARBA00022898"/>
    </source>
</evidence>
<evidence type="ECO:0000256" key="7">
    <source>
        <dbReference type="ARBA" id="ARBA00022787"/>
    </source>
</evidence>
<accession>A0A1L9RAW8</accession>
<sequence length="428" mass="45822">MNDHPQIYIGTAFVAGVLLTVGIKELVYPELEQRIKSRRSAQSTDAQGLSRDTTELVARPGPPSIVDGIEGCIGNTPLFRIKSLSDATGCEILGKAEFLNGAGQSSKDRVALSMIQMAEEQGILTPHSGDTIYEGTSGSTGISLATLARAKGLLAHICMPSDQAIEKSDLLLKLGAIVDRVPPAPIVEKDNFVNRARDLAQTHTKSSTESDSDSNTMRGRGFFADQFENEANWRAHFNGTGPEIYAQCNGKLDAFIAGAGTGGTISGVALFLKPKIPNLSVVLADPQGSGLYNRVRYGVMFDVKEKEGTRRRRQVDTIVEGIGINRVTANFEAGKELVDDAVRVTDVQAMAMARWLVEKDGIFVGSSSAVNCFAAVKTAMKLGPGHRIVTVLSDSGSRHLSRFWARAGDVGGAVDTKLEDVLNAKDDQ</sequence>
<evidence type="ECO:0000313" key="20">
    <source>
        <dbReference type="EMBL" id="OJJ32064.1"/>
    </source>
</evidence>
<keyword evidence="7" id="KW-1000">Mitochondrion outer membrane</keyword>
<evidence type="ECO:0000256" key="5">
    <source>
        <dbReference type="ARBA" id="ARBA00022679"/>
    </source>
</evidence>
<evidence type="ECO:0000256" key="18">
    <source>
        <dbReference type="SAM" id="Phobius"/>
    </source>
</evidence>
<dbReference type="InterPro" id="IPR001926">
    <property type="entry name" value="TrpB-like_PALP"/>
</dbReference>
<organism evidence="20 21">
    <name type="scientific">Aspergillus wentii DTO 134E9</name>
    <dbReference type="NCBI Taxonomy" id="1073089"/>
    <lineage>
        <taxon>Eukaryota</taxon>
        <taxon>Fungi</taxon>
        <taxon>Dikarya</taxon>
        <taxon>Ascomycota</taxon>
        <taxon>Pezizomycotina</taxon>
        <taxon>Eurotiomycetes</taxon>
        <taxon>Eurotiomycetidae</taxon>
        <taxon>Eurotiales</taxon>
        <taxon>Aspergillaceae</taxon>
        <taxon>Aspergillus</taxon>
        <taxon>Aspergillus subgen. Cremei</taxon>
    </lineage>
</organism>
<dbReference type="InterPro" id="IPR036052">
    <property type="entry name" value="TrpB-like_PALP_sf"/>
</dbReference>
<evidence type="ECO:0000256" key="6">
    <source>
        <dbReference type="ARBA" id="ARBA00022692"/>
    </source>
</evidence>
<evidence type="ECO:0000256" key="12">
    <source>
        <dbReference type="ARBA" id="ARBA00047931"/>
    </source>
</evidence>
<dbReference type="GO" id="GO:0005741">
    <property type="term" value="C:mitochondrial outer membrane"/>
    <property type="evidence" value="ECO:0007669"/>
    <property type="project" value="UniProtKB-SubCell"/>
</dbReference>
<dbReference type="EMBL" id="KV878215">
    <property type="protein sequence ID" value="OJJ32064.1"/>
    <property type="molecule type" value="Genomic_DNA"/>
</dbReference>
<dbReference type="SUPFAM" id="SSF53686">
    <property type="entry name" value="Tryptophan synthase beta subunit-like PLP-dependent enzymes"/>
    <property type="match status" value="1"/>
</dbReference>
<reference evidence="21" key="1">
    <citation type="journal article" date="2017" name="Genome Biol.">
        <title>Comparative genomics reveals high biological diversity and specific adaptations in the industrially and medically important fungal genus Aspergillus.</title>
        <authorList>
            <person name="de Vries R.P."/>
            <person name="Riley R."/>
            <person name="Wiebenga A."/>
            <person name="Aguilar-Osorio G."/>
            <person name="Amillis S."/>
            <person name="Uchima C.A."/>
            <person name="Anderluh G."/>
            <person name="Asadollahi M."/>
            <person name="Askin M."/>
            <person name="Barry K."/>
            <person name="Battaglia E."/>
            <person name="Bayram O."/>
            <person name="Benocci T."/>
            <person name="Braus-Stromeyer S.A."/>
            <person name="Caldana C."/>
            <person name="Canovas D."/>
            <person name="Cerqueira G.C."/>
            <person name="Chen F."/>
            <person name="Chen W."/>
            <person name="Choi C."/>
            <person name="Clum A."/>
            <person name="Dos Santos R.A."/>
            <person name="Damasio A.R."/>
            <person name="Diallinas G."/>
            <person name="Emri T."/>
            <person name="Fekete E."/>
            <person name="Flipphi M."/>
            <person name="Freyberg S."/>
            <person name="Gallo A."/>
            <person name="Gournas C."/>
            <person name="Habgood R."/>
            <person name="Hainaut M."/>
            <person name="Harispe M.L."/>
            <person name="Henrissat B."/>
            <person name="Hilden K.S."/>
            <person name="Hope R."/>
            <person name="Hossain A."/>
            <person name="Karabika E."/>
            <person name="Karaffa L."/>
            <person name="Karanyi Z."/>
            <person name="Krasevec N."/>
            <person name="Kuo A."/>
            <person name="Kusch H."/>
            <person name="LaButti K."/>
            <person name="Lagendijk E.L."/>
            <person name="Lapidus A."/>
            <person name="Levasseur A."/>
            <person name="Lindquist E."/>
            <person name="Lipzen A."/>
            <person name="Logrieco A.F."/>
            <person name="MacCabe A."/>
            <person name="Maekelae M.R."/>
            <person name="Malavazi I."/>
            <person name="Melin P."/>
            <person name="Meyer V."/>
            <person name="Mielnichuk N."/>
            <person name="Miskei M."/>
            <person name="Molnar A.P."/>
            <person name="Mule G."/>
            <person name="Ngan C.Y."/>
            <person name="Orejas M."/>
            <person name="Orosz E."/>
            <person name="Ouedraogo J.P."/>
            <person name="Overkamp K.M."/>
            <person name="Park H.-S."/>
            <person name="Perrone G."/>
            <person name="Piumi F."/>
            <person name="Punt P.J."/>
            <person name="Ram A.F."/>
            <person name="Ramon A."/>
            <person name="Rauscher S."/>
            <person name="Record E."/>
            <person name="Riano-Pachon D.M."/>
            <person name="Robert V."/>
            <person name="Roehrig J."/>
            <person name="Ruller R."/>
            <person name="Salamov A."/>
            <person name="Salih N.S."/>
            <person name="Samson R.A."/>
            <person name="Sandor E."/>
            <person name="Sanguinetti M."/>
            <person name="Schuetze T."/>
            <person name="Sepcic K."/>
            <person name="Shelest E."/>
            <person name="Sherlock G."/>
            <person name="Sophianopoulou V."/>
            <person name="Squina F.M."/>
            <person name="Sun H."/>
            <person name="Susca A."/>
            <person name="Todd R.B."/>
            <person name="Tsang A."/>
            <person name="Unkles S.E."/>
            <person name="van de Wiele N."/>
            <person name="van Rossen-Uffink D."/>
            <person name="Oliveira J.V."/>
            <person name="Vesth T.C."/>
            <person name="Visser J."/>
            <person name="Yu J.-H."/>
            <person name="Zhou M."/>
            <person name="Andersen M.R."/>
            <person name="Archer D.B."/>
            <person name="Baker S.E."/>
            <person name="Benoit I."/>
            <person name="Brakhage A.A."/>
            <person name="Braus G.H."/>
            <person name="Fischer R."/>
            <person name="Frisvad J.C."/>
            <person name="Goldman G.H."/>
            <person name="Houbraken J."/>
            <person name="Oakley B."/>
            <person name="Pocsi I."/>
            <person name="Scazzocchio C."/>
            <person name="Seiboth B."/>
            <person name="vanKuyk P.A."/>
            <person name="Wortman J."/>
            <person name="Dyer P.S."/>
            <person name="Grigoriev I.V."/>
        </authorList>
    </citation>
    <scope>NUCLEOTIDE SEQUENCE [LARGE SCALE GENOMIC DNA]</scope>
    <source>
        <strain evidence="21">DTO 134E9</strain>
    </source>
</reference>
<protein>
    <recommendedName>
        <fullName evidence="13">Cysteine synthase 2</fullName>
        <ecNumber evidence="4">2.5.1.47</ecNumber>
    </recommendedName>
    <alternativeName>
        <fullName evidence="15">Cysteine synthase-like protein</fullName>
    </alternativeName>
    <alternativeName>
        <fullName evidence="14">O-acetylserine (thiol)-lyase 2</fullName>
    </alternativeName>
    <alternativeName>
        <fullName evidence="16">O-acetylserine sulfhydrylase 2</fullName>
    </alternativeName>
</protein>
<dbReference type="OrthoDB" id="10259545at2759"/>
<feature type="region of interest" description="Disordered" evidence="17">
    <location>
        <begin position="199"/>
        <end position="218"/>
    </location>
</feature>
<comment type="catalytic activity">
    <reaction evidence="12">
        <text>O-acetyl-L-serine + hydrogen sulfide = L-cysteine + acetate</text>
        <dbReference type="Rhea" id="RHEA:14829"/>
        <dbReference type="ChEBI" id="CHEBI:29919"/>
        <dbReference type="ChEBI" id="CHEBI:30089"/>
        <dbReference type="ChEBI" id="CHEBI:35235"/>
        <dbReference type="ChEBI" id="CHEBI:58340"/>
        <dbReference type="EC" id="2.5.1.47"/>
    </reaction>
</comment>
<keyword evidence="6 18" id="KW-0812">Transmembrane</keyword>
<gene>
    <name evidence="20" type="ORF">ASPWEDRAFT_175368</name>
</gene>
<evidence type="ECO:0000256" key="4">
    <source>
        <dbReference type="ARBA" id="ARBA00012681"/>
    </source>
</evidence>
<evidence type="ECO:0000256" key="2">
    <source>
        <dbReference type="ARBA" id="ARBA00004572"/>
    </source>
</evidence>
<dbReference type="AlphaFoldDB" id="A0A1L9RAW8"/>
<dbReference type="FunFam" id="3.40.50.1100:FF:000049">
    <property type="entry name" value="Cysteine synthase, putative"/>
    <property type="match status" value="1"/>
</dbReference>
<evidence type="ECO:0000256" key="16">
    <source>
        <dbReference type="ARBA" id="ARBA00079149"/>
    </source>
</evidence>
<evidence type="ECO:0000259" key="19">
    <source>
        <dbReference type="Pfam" id="PF00291"/>
    </source>
</evidence>
<dbReference type="EC" id="2.5.1.47" evidence="4"/>
<feature type="compositionally biased region" description="Polar residues" evidence="17">
    <location>
        <begin position="40"/>
        <end position="51"/>
    </location>
</feature>
<comment type="cofactor">
    <cofactor evidence="1">
        <name>pyridoxal 5'-phosphate</name>
        <dbReference type="ChEBI" id="CHEBI:597326"/>
    </cofactor>
</comment>
<dbReference type="RefSeq" id="XP_040685741.1">
    <property type="nucleotide sequence ID" value="XM_040831350.1"/>
</dbReference>
<evidence type="ECO:0000256" key="9">
    <source>
        <dbReference type="ARBA" id="ARBA00022989"/>
    </source>
</evidence>
<dbReference type="VEuPathDB" id="FungiDB:ASPWEDRAFT_175368"/>
<name>A0A1L9RAW8_ASPWE</name>
<keyword evidence="10" id="KW-0496">Mitochondrion</keyword>
<feature type="transmembrane region" description="Helical" evidence="18">
    <location>
        <begin position="6"/>
        <end position="28"/>
    </location>
</feature>
<feature type="region of interest" description="Disordered" evidence="17">
    <location>
        <begin position="37"/>
        <end position="61"/>
    </location>
</feature>
<keyword evidence="11 18" id="KW-0472">Membrane</keyword>
<dbReference type="PANTHER" id="PTHR10314">
    <property type="entry name" value="CYSTATHIONINE BETA-SYNTHASE"/>
    <property type="match status" value="1"/>
</dbReference>
<proteinExistence type="inferred from homology"/>